<keyword evidence="6" id="KW-0676">Redox-active center</keyword>
<dbReference type="SUPFAM" id="SSF52833">
    <property type="entry name" value="Thioredoxin-like"/>
    <property type="match status" value="1"/>
</dbReference>
<dbReference type="InterPro" id="IPR013766">
    <property type="entry name" value="Thioredoxin_domain"/>
</dbReference>
<evidence type="ECO:0000256" key="3">
    <source>
        <dbReference type="ARBA" id="ARBA00022729"/>
    </source>
</evidence>
<evidence type="ECO:0000256" key="8">
    <source>
        <dbReference type="SAM" id="SignalP"/>
    </source>
</evidence>
<dbReference type="InterPro" id="IPR036249">
    <property type="entry name" value="Thioredoxin-like_sf"/>
</dbReference>
<keyword evidence="4 7" id="KW-0574">Periplasm</keyword>
<evidence type="ECO:0000256" key="4">
    <source>
        <dbReference type="ARBA" id="ARBA00022764"/>
    </source>
</evidence>
<feature type="signal peptide" evidence="8">
    <location>
        <begin position="1"/>
        <end position="25"/>
    </location>
</feature>
<keyword evidence="5 7" id="KW-1015">Disulfide bond</keyword>
<feature type="chain" id="PRO_5046366060" description="Thiol:disulfide interchange protein" evidence="8">
    <location>
        <begin position="26"/>
        <end position="217"/>
    </location>
</feature>
<dbReference type="Pfam" id="PF01323">
    <property type="entry name" value="DSBA"/>
    <property type="match status" value="1"/>
</dbReference>
<dbReference type="EMBL" id="CP071060">
    <property type="protein sequence ID" value="QSI77214.1"/>
    <property type="molecule type" value="Genomic_DNA"/>
</dbReference>
<dbReference type="CDD" id="cd03019">
    <property type="entry name" value="DsbA_DsbA"/>
    <property type="match status" value="1"/>
</dbReference>
<gene>
    <name evidence="10" type="ORF">JY500_00750</name>
</gene>
<evidence type="ECO:0000256" key="6">
    <source>
        <dbReference type="ARBA" id="ARBA00023284"/>
    </source>
</evidence>
<dbReference type="PANTHER" id="PTHR35891">
    <property type="entry name" value="THIOL:DISULFIDE INTERCHANGE PROTEIN DSBA"/>
    <property type="match status" value="1"/>
</dbReference>
<dbReference type="InterPro" id="IPR017937">
    <property type="entry name" value="Thioredoxin_CS"/>
</dbReference>
<dbReference type="Gene3D" id="3.40.30.10">
    <property type="entry name" value="Glutaredoxin"/>
    <property type="match status" value="1"/>
</dbReference>
<dbReference type="RefSeq" id="WP_172201825.1">
    <property type="nucleotide sequence ID" value="NZ_CP071060.1"/>
</dbReference>
<dbReference type="PROSITE" id="PS00194">
    <property type="entry name" value="THIOREDOXIN_1"/>
    <property type="match status" value="1"/>
</dbReference>
<dbReference type="PROSITE" id="PS51352">
    <property type="entry name" value="THIOREDOXIN_2"/>
    <property type="match status" value="1"/>
</dbReference>
<evidence type="ECO:0000256" key="7">
    <source>
        <dbReference type="PIRNR" id="PIRNR001488"/>
    </source>
</evidence>
<comment type="similarity">
    <text evidence="2">Belongs to the thioredoxin family. DsbA subfamily.</text>
</comment>
<evidence type="ECO:0000256" key="2">
    <source>
        <dbReference type="ARBA" id="ARBA00005791"/>
    </source>
</evidence>
<sequence length="217" mass="24523">MNRRDLFKQIVSLAALAAMSSRAFAQKALQAGKDFRVINPPRPTESGDRIEVLEFFSYGCPHCHELEPVVEAWLKQLPKDVQFRRIPITFNRDAWTVLAKMYLTYELMGETERMSLPTFSAIHNDRVNLEDEATRNAWLQKNGVNVAKFNENFRSFSVASKLQRATQVAAAYQIQGVPTLAVDGKYMTAPSMTNSLEGTLAVVDQLIVRARGERGRK</sequence>
<evidence type="ECO:0000256" key="5">
    <source>
        <dbReference type="ARBA" id="ARBA00023157"/>
    </source>
</evidence>
<name>A0ABX7M629_9RHOO</name>
<evidence type="ECO:0000259" key="9">
    <source>
        <dbReference type="PROSITE" id="PS51352"/>
    </source>
</evidence>
<reference evidence="10 11" key="1">
    <citation type="submission" date="2021-02" db="EMBL/GenBank/DDBJ databases">
        <title>Niveibacterium changnyeongensis HC41.</title>
        <authorList>
            <person name="Kang M."/>
        </authorList>
    </citation>
    <scope>NUCLEOTIDE SEQUENCE [LARGE SCALE GENOMIC DNA]</scope>
    <source>
        <strain evidence="10 11">HC41</strain>
    </source>
</reference>
<keyword evidence="3 8" id="KW-0732">Signal</keyword>
<keyword evidence="11" id="KW-1185">Reference proteome</keyword>
<comment type="subcellular location">
    <subcellularLocation>
        <location evidence="1 7">Periplasm</location>
    </subcellularLocation>
</comment>
<evidence type="ECO:0000313" key="11">
    <source>
        <dbReference type="Proteomes" id="UP000663570"/>
    </source>
</evidence>
<feature type="domain" description="Thioredoxin" evidence="9">
    <location>
        <begin position="15"/>
        <end position="171"/>
    </location>
</feature>
<evidence type="ECO:0000256" key="1">
    <source>
        <dbReference type="ARBA" id="ARBA00004418"/>
    </source>
</evidence>
<dbReference type="PANTHER" id="PTHR35891:SF3">
    <property type="entry name" value="THIOL:DISULFIDE INTERCHANGE PROTEIN DSBL"/>
    <property type="match status" value="1"/>
</dbReference>
<dbReference type="InterPro" id="IPR050824">
    <property type="entry name" value="Thiol_disulfide_DsbA"/>
</dbReference>
<accession>A0ABX7M629</accession>
<proteinExistence type="inferred from homology"/>
<organism evidence="10 11">
    <name type="scientific">Niveibacterium microcysteis</name>
    <dbReference type="NCBI Taxonomy" id="2811415"/>
    <lineage>
        <taxon>Bacteria</taxon>
        <taxon>Pseudomonadati</taxon>
        <taxon>Pseudomonadota</taxon>
        <taxon>Betaproteobacteria</taxon>
        <taxon>Rhodocyclales</taxon>
        <taxon>Rhodocyclaceae</taxon>
        <taxon>Niveibacterium</taxon>
    </lineage>
</organism>
<dbReference type="Proteomes" id="UP000663570">
    <property type="component" value="Chromosome"/>
</dbReference>
<dbReference type="InterPro" id="IPR001853">
    <property type="entry name" value="DSBA-like_thioredoxin_dom"/>
</dbReference>
<evidence type="ECO:0000313" key="10">
    <source>
        <dbReference type="EMBL" id="QSI77214.1"/>
    </source>
</evidence>
<protein>
    <recommendedName>
        <fullName evidence="7">Thiol:disulfide interchange protein</fullName>
    </recommendedName>
</protein>
<dbReference type="InterPro" id="IPR023205">
    <property type="entry name" value="DsbA/DsbL"/>
</dbReference>
<dbReference type="PIRSF" id="PIRSF001488">
    <property type="entry name" value="Tdi_protein"/>
    <property type="match status" value="1"/>
</dbReference>